<keyword evidence="2" id="KW-1185">Reference proteome</keyword>
<name>A0A0W0RJD1_LEGBO</name>
<sequence>MTTKIPASGKVQIICGKEQLNLLDKVSALRKRVWPDFLRLADEIVFKMYELYPDFQISLLDGNNELIGIANSIPLIWKKPLFALSDEGVSWVVNTGLYEKYPIESTNLLCAISITVSDTHRNKGLSKMLLQYLKNSAWKRNFISLVIPVRPSLKSIYPLIPIDEYVMWQNKDGLIFDPWIKTHLNLGARIVKICHRSACVTASSSQWEEWAGMHFPGDGDYVVKDALAPVKFVNDIGTYVEPNLWVYYPND</sequence>
<dbReference type="Proteomes" id="UP000054695">
    <property type="component" value="Unassembled WGS sequence"/>
</dbReference>
<protein>
    <submittedName>
        <fullName evidence="1">Transferase</fullName>
    </submittedName>
</protein>
<dbReference type="InterPro" id="IPR016181">
    <property type="entry name" value="Acyl_CoA_acyltransferase"/>
</dbReference>
<gene>
    <name evidence="1" type="ORF">Lboz_2726</name>
</gene>
<dbReference type="RefSeq" id="WP_058460317.1">
    <property type="nucleotide sequence ID" value="NZ_CAAAIY010000002.1"/>
</dbReference>
<comment type="caution">
    <text evidence="1">The sequence shown here is derived from an EMBL/GenBank/DDBJ whole genome shotgun (WGS) entry which is preliminary data.</text>
</comment>
<dbReference type="AlphaFoldDB" id="A0A0W0RJD1"/>
<organism evidence="1 2">
    <name type="scientific">Legionella bozemanae</name>
    <name type="common">Fluoribacter bozemanae</name>
    <dbReference type="NCBI Taxonomy" id="447"/>
    <lineage>
        <taxon>Bacteria</taxon>
        <taxon>Pseudomonadati</taxon>
        <taxon>Pseudomonadota</taxon>
        <taxon>Gammaproteobacteria</taxon>
        <taxon>Legionellales</taxon>
        <taxon>Legionellaceae</taxon>
        <taxon>Legionella</taxon>
    </lineage>
</organism>
<reference evidence="1 2" key="1">
    <citation type="submission" date="2015-11" db="EMBL/GenBank/DDBJ databases">
        <title>Genomic analysis of 38 Legionella species identifies large and diverse effector repertoires.</title>
        <authorList>
            <person name="Burstein D."/>
            <person name="Amaro F."/>
            <person name="Zusman T."/>
            <person name="Lifshitz Z."/>
            <person name="Cohen O."/>
            <person name="Gilbert J.A."/>
            <person name="Pupko T."/>
            <person name="Shuman H.A."/>
            <person name="Segal G."/>
        </authorList>
    </citation>
    <scope>NUCLEOTIDE SEQUENCE [LARGE SCALE GENOMIC DNA]</scope>
    <source>
        <strain evidence="1 2">WIGA</strain>
    </source>
</reference>
<keyword evidence="1" id="KW-0808">Transferase</keyword>
<dbReference type="EMBL" id="LNXU01000032">
    <property type="protein sequence ID" value="KTC71149.1"/>
    <property type="molecule type" value="Genomic_DNA"/>
</dbReference>
<accession>A0A0W0RJD1</accession>
<dbReference type="PATRIC" id="fig|447.4.peg.2900"/>
<proteinExistence type="predicted"/>
<evidence type="ECO:0000313" key="2">
    <source>
        <dbReference type="Proteomes" id="UP000054695"/>
    </source>
</evidence>
<dbReference type="SUPFAM" id="SSF55729">
    <property type="entry name" value="Acyl-CoA N-acyltransferases (Nat)"/>
    <property type="match status" value="1"/>
</dbReference>
<dbReference type="GO" id="GO:0016740">
    <property type="term" value="F:transferase activity"/>
    <property type="evidence" value="ECO:0007669"/>
    <property type="project" value="UniProtKB-KW"/>
</dbReference>
<evidence type="ECO:0000313" key="1">
    <source>
        <dbReference type="EMBL" id="KTC71149.1"/>
    </source>
</evidence>
<dbReference type="OrthoDB" id="342444at2"/>
<dbReference type="Gene3D" id="3.40.630.30">
    <property type="match status" value="1"/>
</dbReference>
<dbReference type="STRING" id="447.Lboz_2726"/>